<sequence>MPLNRDQQARSEISTSVAGYTTSKQHQRTAGLNLVDGDRPATPQNGLDRRPQSQTRRDHVNSNGAPQHVGKKFSLDAGIDNASAFNGFKLSVPNTMVLGKAKTQETAAPSHGRTQTKQQKPPASKREETQKLSDLKESRKVSAFDDTASIGPSMLEDSNLDDNVTAMHIPQPEPEPQKRHEPQSSYHNSYGDHDLRGNYDTQAIMEQMGIGENWQDEVAEERAHQAENAGYVPTPQGGANPFNYTLMKSNMAGRMSAELLDQPETPSRVRSVPPDHARVHAPVPKRTVGFVNSPQIMNGTTDSPQFRSEELARENSPSMSISRPNSAHPVSHSMPIHQRAQQMQLHPHNRQQSSQPPHPQQPNRFQSMQDHRNRMMQQEQKISAPESDMQDSSEDERAARTQLENLKAAPKQVDNFLLTSKKRPLDDVNVLDYDADVLSRKKLDDLQKEPYTQNPRAPARIPATDSNGNEMRLPQILENLSRMAKDQQQAILGTLTDEEWAQTGQWFVEKFGADLEKLMEVRLKRRQIALTFEDRIRRRQRQVEYQQAGVEKQLKELQEGGAGLLKDRPATGGSRAGTPLRAPRG</sequence>
<name>A0ABR0JY39_9EURO</name>
<dbReference type="Pfam" id="PF15463">
    <property type="entry name" value="ECM11"/>
    <property type="match status" value="1"/>
</dbReference>
<dbReference type="Proteomes" id="UP001345013">
    <property type="component" value="Unassembled WGS sequence"/>
</dbReference>
<evidence type="ECO:0000259" key="2">
    <source>
        <dbReference type="Pfam" id="PF15463"/>
    </source>
</evidence>
<evidence type="ECO:0000313" key="4">
    <source>
        <dbReference type="Proteomes" id="UP001345013"/>
    </source>
</evidence>
<feature type="compositionally biased region" description="Polar residues" evidence="1">
    <location>
        <begin position="315"/>
        <end position="325"/>
    </location>
</feature>
<feature type="compositionally biased region" description="Polar residues" evidence="1">
    <location>
        <begin position="290"/>
        <end position="306"/>
    </location>
</feature>
<feature type="compositionally biased region" description="Polar residues" evidence="1">
    <location>
        <begin position="10"/>
        <end position="30"/>
    </location>
</feature>
<feature type="region of interest" description="Disordered" evidence="1">
    <location>
        <begin position="1"/>
        <end position="71"/>
    </location>
</feature>
<feature type="compositionally biased region" description="Basic and acidic residues" evidence="1">
    <location>
        <begin position="124"/>
        <end position="143"/>
    </location>
</feature>
<protein>
    <recommendedName>
        <fullName evidence="2">Extracellular mutant protein 11 C-terminal domain-containing protein</fullName>
    </recommendedName>
</protein>
<reference evidence="3 4" key="1">
    <citation type="submission" date="2023-08" db="EMBL/GenBank/DDBJ databases">
        <title>Black Yeasts Isolated from many extreme environments.</title>
        <authorList>
            <person name="Coleine C."/>
            <person name="Stajich J.E."/>
            <person name="Selbmann L."/>
        </authorList>
    </citation>
    <scope>NUCLEOTIDE SEQUENCE [LARGE SCALE GENOMIC DNA]</scope>
    <source>
        <strain evidence="3 4">CCFEE 5885</strain>
    </source>
</reference>
<organism evidence="3 4">
    <name type="scientific">Lithohypha guttulata</name>
    <dbReference type="NCBI Taxonomy" id="1690604"/>
    <lineage>
        <taxon>Eukaryota</taxon>
        <taxon>Fungi</taxon>
        <taxon>Dikarya</taxon>
        <taxon>Ascomycota</taxon>
        <taxon>Pezizomycotina</taxon>
        <taxon>Eurotiomycetes</taxon>
        <taxon>Chaetothyriomycetidae</taxon>
        <taxon>Chaetothyriales</taxon>
        <taxon>Trichomeriaceae</taxon>
        <taxon>Lithohypha</taxon>
    </lineage>
</organism>
<feature type="compositionally biased region" description="Polar residues" evidence="1">
    <location>
        <begin position="104"/>
        <end position="121"/>
    </location>
</feature>
<feature type="region of interest" description="Disordered" evidence="1">
    <location>
        <begin position="102"/>
        <end position="196"/>
    </location>
</feature>
<feature type="domain" description="Extracellular mutant protein 11 C-terminal" evidence="2">
    <location>
        <begin position="432"/>
        <end position="565"/>
    </location>
</feature>
<evidence type="ECO:0000256" key="1">
    <source>
        <dbReference type="SAM" id="MobiDB-lite"/>
    </source>
</evidence>
<feature type="region of interest" description="Disordered" evidence="1">
    <location>
        <begin position="286"/>
        <end position="398"/>
    </location>
</feature>
<gene>
    <name evidence="3" type="ORF">LTR24_009115</name>
</gene>
<accession>A0ABR0JY39</accession>
<feature type="compositionally biased region" description="Basic and acidic residues" evidence="1">
    <location>
        <begin position="47"/>
        <end position="60"/>
    </location>
</feature>
<feature type="region of interest" description="Disordered" evidence="1">
    <location>
        <begin position="559"/>
        <end position="585"/>
    </location>
</feature>
<proteinExistence type="predicted"/>
<dbReference type="InterPro" id="IPR029178">
    <property type="entry name" value="Ecm11_C"/>
</dbReference>
<comment type="caution">
    <text evidence="3">The sequence shown here is derived from an EMBL/GenBank/DDBJ whole genome shotgun (WGS) entry which is preliminary data.</text>
</comment>
<evidence type="ECO:0000313" key="3">
    <source>
        <dbReference type="EMBL" id="KAK5079610.1"/>
    </source>
</evidence>
<keyword evidence="4" id="KW-1185">Reference proteome</keyword>
<feature type="region of interest" description="Disordered" evidence="1">
    <location>
        <begin position="450"/>
        <end position="469"/>
    </location>
</feature>
<dbReference type="EMBL" id="JAVRRG010000182">
    <property type="protein sequence ID" value="KAK5079610.1"/>
    <property type="molecule type" value="Genomic_DNA"/>
</dbReference>